<feature type="chain" id="PRO_5015845814" description="ABM domain-containing protein" evidence="1">
    <location>
        <begin position="29"/>
        <end position="203"/>
    </location>
</feature>
<accession>A0A2W4YRQ7</accession>
<dbReference type="AlphaFoldDB" id="A0A2W4YRQ7"/>
<evidence type="ECO:0000256" key="1">
    <source>
        <dbReference type="SAM" id="SignalP"/>
    </source>
</evidence>
<gene>
    <name evidence="2" type="ORF">DCF17_00995</name>
</gene>
<comment type="caution">
    <text evidence="2">The sequence shown here is derived from an EMBL/GenBank/DDBJ whole genome shotgun (WGS) entry which is preliminary data.</text>
</comment>
<dbReference type="InterPro" id="IPR011008">
    <property type="entry name" value="Dimeric_a/b-barrel"/>
</dbReference>
<reference evidence="2 3" key="2">
    <citation type="submission" date="2018-06" db="EMBL/GenBank/DDBJ databases">
        <title>Metagenomic assembly of (sub)arctic Cyanobacteria and their associated microbiome from non-axenic cultures.</title>
        <authorList>
            <person name="Baurain D."/>
        </authorList>
    </citation>
    <scope>NUCLEOTIDE SEQUENCE [LARGE SCALE GENOMIC DNA]</scope>
    <source>
        <strain evidence="2">ULC041bin1</strain>
    </source>
</reference>
<evidence type="ECO:0008006" key="4">
    <source>
        <dbReference type="Google" id="ProtNLM"/>
    </source>
</evidence>
<keyword evidence="1" id="KW-0732">Signal</keyword>
<feature type="signal peptide" evidence="1">
    <location>
        <begin position="1"/>
        <end position="28"/>
    </location>
</feature>
<dbReference type="EMBL" id="QBMN01000004">
    <property type="protein sequence ID" value="PZO45538.1"/>
    <property type="molecule type" value="Genomic_DNA"/>
</dbReference>
<dbReference type="Proteomes" id="UP000249081">
    <property type="component" value="Unassembled WGS sequence"/>
</dbReference>
<proteinExistence type="predicted"/>
<evidence type="ECO:0000313" key="3">
    <source>
        <dbReference type="Proteomes" id="UP000249081"/>
    </source>
</evidence>
<protein>
    <recommendedName>
        <fullName evidence="4">ABM domain-containing protein</fullName>
    </recommendedName>
</protein>
<dbReference type="SUPFAM" id="SSF54909">
    <property type="entry name" value="Dimeric alpha+beta barrel"/>
    <property type="match status" value="1"/>
</dbReference>
<sequence>MVKSLGKILGVCLLCWLCLPLLSYPAWADKVTEPMVFDADAGAIAIVSLYETDPATQADAVKSFYKTTESFYKAIPWFYGWAVFSSTDGSRVLEFSQWQDQTSYDNFQTSLASDGEDYTKYYEQYAGGKDKGGKDKGGKGKQTVDLGEPFLTMALAVEQVISPPGMVSAIPGATALVQISNMATDTAEHQADLVAAAHTQHPG</sequence>
<reference evidence="3" key="1">
    <citation type="submission" date="2018-04" db="EMBL/GenBank/DDBJ databases">
        <authorList>
            <person name="Cornet L."/>
        </authorList>
    </citation>
    <scope>NUCLEOTIDE SEQUENCE [LARGE SCALE GENOMIC DNA]</scope>
</reference>
<dbReference type="Gene3D" id="3.30.70.100">
    <property type="match status" value="1"/>
</dbReference>
<organism evidence="2 3">
    <name type="scientific">Shackletoniella antarctica</name>
    <dbReference type="NCBI Taxonomy" id="268115"/>
    <lineage>
        <taxon>Bacteria</taxon>
        <taxon>Bacillati</taxon>
        <taxon>Cyanobacteriota</taxon>
        <taxon>Cyanophyceae</taxon>
        <taxon>Oculatellales</taxon>
        <taxon>Oculatellaceae</taxon>
        <taxon>Shackletoniella</taxon>
    </lineage>
</organism>
<name>A0A2W4YRQ7_9CYAN</name>
<evidence type="ECO:0000313" key="2">
    <source>
        <dbReference type="EMBL" id="PZO45538.1"/>
    </source>
</evidence>